<name>A0ACC6SGZ8_9BACI</name>
<dbReference type="EMBL" id="JBBMEW010000027">
    <property type="protein sequence ID" value="MEQ2529088.1"/>
    <property type="molecule type" value="Genomic_DNA"/>
</dbReference>
<dbReference type="Proteomes" id="UP001439875">
    <property type="component" value="Unassembled WGS sequence"/>
</dbReference>
<protein>
    <submittedName>
        <fullName evidence="1">Uncharacterized protein</fullName>
    </submittedName>
</protein>
<reference evidence="1" key="1">
    <citation type="submission" date="2024-03" db="EMBL/GenBank/DDBJ databases">
        <title>Human intestinal bacterial collection.</title>
        <authorList>
            <person name="Pauvert C."/>
            <person name="Hitch T.C.A."/>
            <person name="Clavel T."/>
        </authorList>
    </citation>
    <scope>NUCLEOTIDE SEQUENCE</scope>
    <source>
        <strain evidence="1">CLA-AA-H227</strain>
    </source>
</reference>
<gene>
    <name evidence="1" type="ORF">WMO40_20650</name>
</gene>
<comment type="caution">
    <text evidence="1">The sequence shown here is derived from an EMBL/GenBank/DDBJ whole genome shotgun (WGS) entry which is preliminary data.</text>
</comment>
<evidence type="ECO:0000313" key="1">
    <source>
        <dbReference type="EMBL" id="MEQ2529088.1"/>
    </source>
</evidence>
<evidence type="ECO:0000313" key="2">
    <source>
        <dbReference type="Proteomes" id="UP001439875"/>
    </source>
</evidence>
<proteinExistence type="predicted"/>
<organism evidence="1 2">
    <name type="scientific">Robertmurraya yapensis</name>
    <name type="common">ex Hitch et al 2024</name>
    <dbReference type="NCBI Taxonomy" id="3133160"/>
    <lineage>
        <taxon>Bacteria</taxon>
        <taxon>Bacillati</taxon>
        <taxon>Bacillota</taxon>
        <taxon>Bacilli</taxon>
        <taxon>Bacillales</taxon>
        <taxon>Bacillaceae</taxon>
        <taxon>Robertmurraya</taxon>
    </lineage>
</organism>
<accession>A0ACC6SGZ8</accession>
<keyword evidence="2" id="KW-1185">Reference proteome</keyword>
<sequence>MGIFATKKKKKISTQKGEFNKSQKPTGEINMSSENQEDDKVANHVLASETKAEGIDFVAPSLIKETLPTDITYDGTKVNDYYVEIGGTNEFARYFRSFYAEITGGSTVAGMLNPLLVGEFGQGDIDLAIHVDPVETTDELEDVARRIRGIKSDLYREMPDEKRDKLMDELHDLTARQRRLRQNIEKPFRVSLQMVSSATDIKVLKKFTNNMIRRFSGNDIILRSPDGKQLDALLNITPLADNPFYKEHTFSYETSNIADFFPFGNGKISHSSGIIWGRDHLGRPIFYDGWDRSLMNHNFVITGGSGAGKTTATLRLIHHDTLRGIKHGIICPKGDYQRYVTEMGCPYIDLGPDSPYHINFFDVDIEEVVINGETVRRVNLEDTIIAARAIIYRMIKILDEGSLTGIVKVRIDNKIRELYREKGITQEPESLYVNGRETKKDETGNTFFSLEKIMKEMPTIGDLYQKLKDDPETVVVAELLKNFTKYGDSPTQSIFDTQSNVKIQDTPLFAFGLSNLDADIMKPLGLFIATKWLSTKFSHKNRHIRKRLVVDEAQIPMQEVETAQWLENEYRVVRFFNTSIGAITQGFEVFTRSEYGLGILKNAPTKLFLKQDSIDIDDIQGKFNLTEYEKDFLVTEAGEGLGILRINEERSIIQVSSTPHEAMLFETNPDRLKEVSDAYYAHKARRKI</sequence>